<dbReference type="Gene3D" id="1.25.40.20">
    <property type="entry name" value="Ankyrin repeat-containing domain"/>
    <property type="match status" value="1"/>
</dbReference>
<dbReference type="SUPFAM" id="SSF48452">
    <property type="entry name" value="TPR-like"/>
    <property type="match status" value="1"/>
</dbReference>
<feature type="repeat" description="ANK" evidence="14">
    <location>
        <begin position="402"/>
        <end position="434"/>
    </location>
</feature>
<reference evidence="17 18" key="1">
    <citation type="journal article" date="2021" name="BMC Biol.">
        <title>Horizontally acquired antibacterial genes associated with adaptive radiation of ladybird beetles.</title>
        <authorList>
            <person name="Li H.S."/>
            <person name="Tang X.F."/>
            <person name="Huang Y.H."/>
            <person name="Xu Z.Y."/>
            <person name="Chen M.L."/>
            <person name="Du X.Y."/>
            <person name="Qiu B.Y."/>
            <person name="Chen P.T."/>
            <person name="Zhang W."/>
            <person name="Slipinski A."/>
            <person name="Escalona H.E."/>
            <person name="Waterhouse R.M."/>
            <person name="Zwick A."/>
            <person name="Pang H."/>
        </authorList>
    </citation>
    <scope>NUCLEOTIDE SEQUENCE [LARGE SCALE GENOMIC DNA]</scope>
    <source>
        <strain evidence="17">SYSU2018</strain>
    </source>
</reference>
<dbReference type="PROSITE" id="PS51450">
    <property type="entry name" value="LRR"/>
    <property type="match status" value="1"/>
</dbReference>
<dbReference type="InterPro" id="IPR019734">
    <property type="entry name" value="TPR_rpt"/>
</dbReference>
<evidence type="ECO:0000256" key="7">
    <source>
        <dbReference type="ARBA" id="ARBA00022737"/>
    </source>
</evidence>
<dbReference type="SUPFAM" id="SSF52047">
    <property type="entry name" value="RNI-like"/>
    <property type="match status" value="1"/>
</dbReference>
<dbReference type="InterPro" id="IPR011990">
    <property type="entry name" value="TPR-like_helical_dom_sf"/>
</dbReference>
<dbReference type="InterPro" id="IPR052311">
    <property type="entry name" value="MMS22L-TONSL_complex_comp"/>
</dbReference>
<keyword evidence="5" id="KW-0158">Chromosome</keyword>
<feature type="region of interest" description="Disordered" evidence="16">
    <location>
        <begin position="317"/>
        <end position="367"/>
    </location>
</feature>
<dbReference type="GO" id="GO:0006281">
    <property type="term" value="P:DNA repair"/>
    <property type="evidence" value="ECO:0007669"/>
    <property type="project" value="UniProtKB-KW"/>
</dbReference>
<feature type="region of interest" description="Disordered" evidence="16">
    <location>
        <begin position="659"/>
        <end position="719"/>
    </location>
</feature>
<organism evidence="17 18">
    <name type="scientific">Cryptolaemus montrouzieri</name>
    <dbReference type="NCBI Taxonomy" id="559131"/>
    <lineage>
        <taxon>Eukaryota</taxon>
        <taxon>Metazoa</taxon>
        <taxon>Ecdysozoa</taxon>
        <taxon>Arthropoda</taxon>
        <taxon>Hexapoda</taxon>
        <taxon>Insecta</taxon>
        <taxon>Pterygota</taxon>
        <taxon>Neoptera</taxon>
        <taxon>Endopterygota</taxon>
        <taxon>Coleoptera</taxon>
        <taxon>Polyphaga</taxon>
        <taxon>Cucujiformia</taxon>
        <taxon>Coccinelloidea</taxon>
        <taxon>Coccinellidae</taxon>
        <taxon>Scymninae</taxon>
        <taxon>Scymnini</taxon>
        <taxon>Cryptolaemus</taxon>
    </lineage>
</organism>
<evidence type="ECO:0000256" key="10">
    <source>
        <dbReference type="ARBA" id="ARBA00022853"/>
    </source>
</evidence>
<evidence type="ECO:0000313" key="17">
    <source>
        <dbReference type="EMBL" id="KAL3284735.1"/>
    </source>
</evidence>
<keyword evidence="13" id="KW-0539">Nucleus</keyword>
<dbReference type="PROSITE" id="PS50005">
    <property type="entry name" value="TPR"/>
    <property type="match status" value="2"/>
</dbReference>
<evidence type="ECO:0000256" key="1">
    <source>
        <dbReference type="ARBA" id="ARBA00004123"/>
    </source>
</evidence>
<evidence type="ECO:0000256" key="13">
    <source>
        <dbReference type="ARBA" id="ARBA00023242"/>
    </source>
</evidence>
<comment type="similarity">
    <text evidence="3">Belongs to the Tonsoku family.</text>
</comment>
<dbReference type="Gene3D" id="1.25.40.10">
    <property type="entry name" value="Tetratricopeptide repeat domain"/>
    <property type="match status" value="2"/>
</dbReference>
<feature type="region of interest" description="Disordered" evidence="16">
    <location>
        <begin position="552"/>
        <end position="586"/>
    </location>
</feature>
<accession>A0ABD2P2D7</accession>
<protein>
    <recommendedName>
        <fullName evidence="4">Tonsoku-like protein</fullName>
    </recommendedName>
</protein>
<evidence type="ECO:0000313" key="18">
    <source>
        <dbReference type="Proteomes" id="UP001516400"/>
    </source>
</evidence>
<dbReference type="Proteomes" id="UP001516400">
    <property type="component" value="Unassembled WGS sequence"/>
</dbReference>
<keyword evidence="7" id="KW-0677">Repeat</keyword>
<dbReference type="InterPro" id="IPR032675">
    <property type="entry name" value="LRR_dom_sf"/>
</dbReference>
<keyword evidence="11 14" id="KW-0040">ANK repeat</keyword>
<dbReference type="InterPro" id="IPR001611">
    <property type="entry name" value="Leu-rich_rpt"/>
</dbReference>
<keyword evidence="6" id="KW-0433">Leucine-rich repeat</keyword>
<dbReference type="Pfam" id="PF13424">
    <property type="entry name" value="TPR_12"/>
    <property type="match status" value="1"/>
</dbReference>
<evidence type="ECO:0000256" key="2">
    <source>
        <dbReference type="ARBA" id="ARBA00004286"/>
    </source>
</evidence>
<dbReference type="PANTHER" id="PTHR46358">
    <property type="entry name" value="TONSOKU-LIKE PROTEIN"/>
    <property type="match status" value="1"/>
</dbReference>
<evidence type="ECO:0000256" key="5">
    <source>
        <dbReference type="ARBA" id="ARBA00022454"/>
    </source>
</evidence>
<dbReference type="GO" id="GO:0006325">
    <property type="term" value="P:chromatin organization"/>
    <property type="evidence" value="ECO:0007669"/>
    <property type="project" value="UniProtKB-KW"/>
</dbReference>
<evidence type="ECO:0000256" key="6">
    <source>
        <dbReference type="ARBA" id="ARBA00022614"/>
    </source>
</evidence>
<feature type="region of interest" description="Disordered" evidence="16">
    <location>
        <begin position="798"/>
        <end position="824"/>
    </location>
</feature>
<keyword evidence="8" id="KW-0227">DNA damage</keyword>
<evidence type="ECO:0000256" key="3">
    <source>
        <dbReference type="ARBA" id="ARBA00010999"/>
    </source>
</evidence>
<dbReference type="SMART" id="SM00028">
    <property type="entry name" value="TPR"/>
    <property type="match status" value="5"/>
</dbReference>
<feature type="repeat" description="TPR" evidence="15">
    <location>
        <begin position="209"/>
        <end position="242"/>
    </location>
</feature>
<dbReference type="SMART" id="SM00368">
    <property type="entry name" value="LRR_RI"/>
    <property type="match status" value="4"/>
</dbReference>
<feature type="compositionally biased region" description="Polar residues" evidence="16">
    <location>
        <begin position="575"/>
        <end position="586"/>
    </location>
</feature>
<feature type="repeat" description="ANK" evidence="14">
    <location>
        <begin position="438"/>
        <end position="470"/>
    </location>
</feature>
<dbReference type="Gene3D" id="3.80.10.10">
    <property type="entry name" value="Ribonuclease Inhibitor"/>
    <property type="match status" value="2"/>
</dbReference>
<proteinExistence type="inferred from homology"/>
<dbReference type="SMART" id="SM00248">
    <property type="entry name" value="ANK"/>
    <property type="match status" value="3"/>
</dbReference>
<comment type="subcellular location">
    <subcellularLocation>
        <location evidence="2">Chromosome</location>
    </subcellularLocation>
    <subcellularLocation>
        <location evidence="1">Nucleus</location>
    </subcellularLocation>
</comment>
<dbReference type="Pfam" id="PF12796">
    <property type="entry name" value="Ank_2"/>
    <property type="match status" value="1"/>
</dbReference>
<dbReference type="PROSITE" id="PS50297">
    <property type="entry name" value="ANK_REP_REGION"/>
    <property type="match status" value="3"/>
</dbReference>
<keyword evidence="9 15" id="KW-0802">TPR repeat</keyword>
<name>A0ABD2P2D7_9CUCU</name>
<feature type="repeat" description="TPR" evidence="15">
    <location>
        <begin position="23"/>
        <end position="56"/>
    </location>
</feature>
<dbReference type="InterPro" id="IPR002110">
    <property type="entry name" value="Ankyrin_rpt"/>
</dbReference>
<evidence type="ECO:0000256" key="8">
    <source>
        <dbReference type="ARBA" id="ARBA00022763"/>
    </source>
</evidence>
<sequence length="1269" mass="144068">MKSLEVCERLTDVKKFDLIDMTSRLYNNLGVIRDYQGQFEKGVELLNKAITLCKANDVYESLHQAYNSLASILEKKAKYKDAIQNYNFAIEAAKKIKNKEPALCDCLVSKANILLKMGDIQAAKKSLHKAYKLKLSKKSEEEVTKKLKTVITLYRTEKELVSKSCTDAELQKCYEKMGDGFSDLSCFDRAIEYYLKMLEVAERTNSNLATCYYSLAATYRDDEQFDKAVEYFEKEYQLCDFKKGLDTLCEIADAKENGGCASSEIIQVYERAIQSCKRADNQREEGRMLGRLLAYLRRSKNLDQIPKYQEKFDETGFISSDSEESPPLNENSDDDVSLSNLTDDSEESESDSPNRKRRPKTFQVRRNLKGETQLHTACISGKLNVVSHLLEQGHPINIRDNGGWLPLHDACISGHYEIVKLLLDKGAAISDRGGTHCGGTTPLHDAAVNGHLRIMELLLDRGASALAKTDEGETPYHYLKKASIEMKFIGEDKHLCNKLLVRMSAILDTVGQSKEINTNIKNSAFISGQAEHTETNRRRLKVSESLMEAEVTPQERRNSLTRKISTSDSSEDDIYQSTEMSRSIHKSQATNEYKMVMNSLRKKPFDVPTTTEKEYVKRSAFVMNDEMVDDDWLEDDLGEMRSNKKRKVNYSDALIISSHTRDSTPRSSEKSLKRYSSLETISSRSSKSSRKSMIDSPTKRTPRKKSIENASPNKSDKKIHMEDIADLDLVDQFVPNRFIIDDDADDFILPIENQKNKQQSSLLDAGFVRCTMALDVPGRKGRLSQRRTLQPKITHFGNITPTKTTQDNFCRSSPSPKKRTNSSPVKRVLIDDDPILAVDVNIEGRPFRVTTRLSLKNTLTVKWLALEAARRYAKKEYVEPILELTTKSGAELVDDDLIGTLFITDTPVIEVNAKVLKWKLPHVRERYKEACLDMDTNPLDAICQKLDTMTISLSMKNNGFQSKSMAPLCKALLRENKLMELDLSNNFLSLDCIKLLASSLPTLENLTKLNLSCTNLHAEEMRILANMFSSSPINILTRLYSLDLSENFLRDESLQDIATITRYVNLKEVNLSMLNFTENVFAQSYNRNSIFNFNNLEELNLSGNNFENAALEKFLSFLDSSTLVNLDVSNNNTSQGFLTSLISCLGRDGARLNFDHLNLSRCSIDDSEVFNLLRSCDNLGILNLSYTEITSISLRRLLDSSIVKNIHLIGCENIDKYLDEFDTIWSSVDHFSTPKTLKITCKSEKFKTLISLWKQKCSDKICFQKKTTF</sequence>
<feature type="compositionally biased region" description="Polar residues" evidence="16">
    <location>
        <begin position="798"/>
        <end position="815"/>
    </location>
</feature>
<dbReference type="EMBL" id="JABFTP020000165">
    <property type="protein sequence ID" value="KAL3284735.1"/>
    <property type="molecule type" value="Genomic_DNA"/>
</dbReference>
<dbReference type="GO" id="GO:0005634">
    <property type="term" value="C:nucleus"/>
    <property type="evidence" value="ECO:0007669"/>
    <property type="project" value="UniProtKB-SubCell"/>
</dbReference>
<dbReference type="PROSITE" id="PS50088">
    <property type="entry name" value="ANK_REPEAT"/>
    <property type="match status" value="3"/>
</dbReference>
<comment type="caution">
    <text evidence="17">The sequence shown here is derived from an EMBL/GenBank/DDBJ whole genome shotgun (WGS) entry which is preliminary data.</text>
</comment>
<dbReference type="AlphaFoldDB" id="A0ABD2P2D7"/>
<feature type="repeat" description="ANK" evidence="14">
    <location>
        <begin position="369"/>
        <end position="401"/>
    </location>
</feature>
<evidence type="ECO:0000256" key="11">
    <source>
        <dbReference type="ARBA" id="ARBA00023043"/>
    </source>
</evidence>
<evidence type="ECO:0000256" key="15">
    <source>
        <dbReference type="PROSITE-ProRule" id="PRU00339"/>
    </source>
</evidence>
<gene>
    <name evidence="17" type="ORF">HHI36_018880</name>
</gene>
<dbReference type="PANTHER" id="PTHR46358:SF1">
    <property type="entry name" value="TONSOKU-LIKE PROTEIN"/>
    <property type="match status" value="1"/>
</dbReference>
<dbReference type="Pfam" id="PF13181">
    <property type="entry name" value="TPR_8"/>
    <property type="match status" value="2"/>
</dbReference>
<dbReference type="GO" id="GO:0005694">
    <property type="term" value="C:chromosome"/>
    <property type="evidence" value="ECO:0007669"/>
    <property type="project" value="UniProtKB-SubCell"/>
</dbReference>
<evidence type="ECO:0000256" key="4">
    <source>
        <dbReference type="ARBA" id="ARBA00017829"/>
    </source>
</evidence>
<keyword evidence="18" id="KW-1185">Reference proteome</keyword>
<dbReference type="InterPro" id="IPR036770">
    <property type="entry name" value="Ankyrin_rpt-contain_sf"/>
</dbReference>
<dbReference type="Pfam" id="PF13857">
    <property type="entry name" value="Ank_5"/>
    <property type="match status" value="1"/>
</dbReference>
<evidence type="ECO:0000256" key="9">
    <source>
        <dbReference type="ARBA" id="ARBA00022803"/>
    </source>
</evidence>
<keyword evidence="12" id="KW-0234">DNA repair</keyword>
<dbReference type="SUPFAM" id="SSF48403">
    <property type="entry name" value="Ankyrin repeat"/>
    <property type="match status" value="1"/>
</dbReference>
<feature type="compositionally biased region" description="Basic and acidic residues" evidence="16">
    <location>
        <begin position="659"/>
        <end position="672"/>
    </location>
</feature>
<keyword evidence="10" id="KW-0156">Chromatin regulator</keyword>
<evidence type="ECO:0000256" key="14">
    <source>
        <dbReference type="PROSITE-ProRule" id="PRU00023"/>
    </source>
</evidence>
<evidence type="ECO:0000256" key="12">
    <source>
        <dbReference type="ARBA" id="ARBA00023204"/>
    </source>
</evidence>
<evidence type="ECO:0000256" key="16">
    <source>
        <dbReference type="SAM" id="MobiDB-lite"/>
    </source>
</evidence>